<dbReference type="Proteomes" id="UP001269402">
    <property type="component" value="Unassembled WGS sequence"/>
</dbReference>
<evidence type="ECO:0000313" key="2">
    <source>
        <dbReference type="EMBL" id="MDR9763417.1"/>
    </source>
</evidence>
<reference evidence="3" key="1">
    <citation type="submission" date="2023-07" db="EMBL/GenBank/DDBJ databases">
        <title>Genomic characterization of faba bean (Vicia faba) microsymbionts in Mexican soils.</title>
        <authorList>
            <person name="Rivera Orduna F.N."/>
            <person name="Guevara-Luna J."/>
            <person name="Yan J."/>
            <person name="Arroyo-Herrera I."/>
            <person name="Li Y."/>
            <person name="Vasquez-Murrieta M.S."/>
            <person name="Wang E.T."/>
        </authorList>
    </citation>
    <scope>NUCLEOTIDE SEQUENCE [LARGE SCALE GENOMIC DNA]</scope>
    <source>
        <strain evidence="3">CH6</strain>
    </source>
</reference>
<protein>
    <submittedName>
        <fullName evidence="2">Uncharacterized protein</fullName>
    </submittedName>
</protein>
<feature type="region of interest" description="Disordered" evidence="1">
    <location>
        <begin position="72"/>
        <end position="100"/>
    </location>
</feature>
<accession>A0AAW8P8R5</accession>
<comment type="caution">
    <text evidence="2">The sequence shown here is derived from an EMBL/GenBank/DDBJ whole genome shotgun (WGS) entry which is preliminary data.</text>
</comment>
<dbReference type="RefSeq" id="WP_168340237.1">
    <property type="nucleotide sequence ID" value="NZ_JAVLSG010000013.1"/>
</dbReference>
<keyword evidence="3" id="KW-1185">Reference proteome</keyword>
<dbReference type="AlphaFoldDB" id="A0AAW8P8R5"/>
<dbReference type="EMBL" id="JAVLSH010000016">
    <property type="protein sequence ID" value="MDR9763417.1"/>
    <property type="molecule type" value="Genomic_DNA"/>
</dbReference>
<name>A0AAW8P8R5_9HYPH</name>
<sequence length="289" mass="33114">MNDDEQYLIDQLNNCLGELAALINAKNQGKRRVQRAIDAYDGDGKLFEALTLFRLKSLFDEEGIRTQICRSDGSPSDSFVLRGSPGELTRAREDDGKLPNPSHIAIDMGDRRIEIHNSVEWPDRLASYGAVHELDISIAETAACDWLSDWYGKNEWLQHRTVREHAPLLGMELKFHRDVSTKALGREMTGLAYTTCPMMFVLGTRREAPYAVRAQVGSLRRLHRRGIKWSACLTLWQEKKHGHDRERPWAASLLPAFLKLWNKRLRSGEEYLEKRDVAVRPTRRKPPPA</sequence>
<gene>
    <name evidence="2" type="ORF">RJJ37_27940</name>
</gene>
<organism evidence="2 3">
    <name type="scientific">Rhizobium redzepovicii</name>
    <dbReference type="NCBI Taxonomy" id="2867518"/>
    <lineage>
        <taxon>Bacteria</taxon>
        <taxon>Pseudomonadati</taxon>
        <taxon>Pseudomonadota</taxon>
        <taxon>Alphaproteobacteria</taxon>
        <taxon>Hyphomicrobiales</taxon>
        <taxon>Rhizobiaceae</taxon>
        <taxon>Rhizobium/Agrobacterium group</taxon>
        <taxon>Rhizobium</taxon>
    </lineage>
</organism>
<proteinExistence type="predicted"/>
<evidence type="ECO:0000313" key="3">
    <source>
        <dbReference type="Proteomes" id="UP001269402"/>
    </source>
</evidence>
<evidence type="ECO:0000256" key="1">
    <source>
        <dbReference type="SAM" id="MobiDB-lite"/>
    </source>
</evidence>